<sequence>MGTSLSFHNRYSYTTDRLVLVALTAVFFSLINIQEISCAVIGLPNSLSMDTEVHNIRHITNNERKIELNLNQINPVLSRSPDVEGNMTDLYTGIYSIKNDCSNRYVSIYAGDITASAENKNQSAAQIEFVKILGVENQFYIRRKSSALYLCITRRGKLVGLAQPTRDDRCSFTQIPIEPSTHSDNRYVKIQSVAQSLWYIGFKKNGSSMKGWQYGIKRDKCFFHRIEKNSSAQMQSLTNHQQVLSNFDSSGT</sequence>
<dbReference type="InterPro" id="IPR002209">
    <property type="entry name" value="Fibroblast_GF_fam"/>
</dbReference>
<name>A0A7J7IXA4_BUGNE</name>
<evidence type="ECO:0000313" key="2">
    <source>
        <dbReference type="EMBL" id="KAF6018034.1"/>
    </source>
</evidence>
<dbReference type="Proteomes" id="UP000593567">
    <property type="component" value="Unassembled WGS sequence"/>
</dbReference>
<dbReference type="CDD" id="cd23307">
    <property type="entry name" value="beta-trefoil_FGF8-like"/>
    <property type="match status" value="1"/>
</dbReference>
<reference evidence="2" key="1">
    <citation type="submission" date="2020-06" db="EMBL/GenBank/DDBJ databases">
        <title>Draft genome of Bugula neritina, a colonial animal packing powerful symbionts and potential medicines.</title>
        <authorList>
            <person name="Rayko M."/>
        </authorList>
    </citation>
    <scope>NUCLEOTIDE SEQUENCE [LARGE SCALE GENOMIC DNA]</scope>
    <source>
        <strain evidence="2">Kwan_BN1</strain>
    </source>
</reference>
<accession>A0A7J7IXA4</accession>
<gene>
    <name evidence="2" type="ORF">EB796_023647</name>
</gene>
<dbReference type="EMBL" id="VXIV02003345">
    <property type="protein sequence ID" value="KAF6018034.1"/>
    <property type="molecule type" value="Genomic_DNA"/>
</dbReference>
<dbReference type="InterPro" id="IPR008996">
    <property type="entry name" value="IL1/FGF"/>
</dbReference>
<comment type="similarity">
    <text evidence="1">Belongs to the heparin-binding growth factors family.</text>
</comment>
<dbReference type="AlphaFoldDB" id="A0A7J7IXA4"/>
<evidence type="ECO:0000256" key="1">
    <source>
        <dbReference type="ARBA" id="ARBA00007936"/>
    </source>
</evidence>
<proteinExistence type="inferred from homology"/>
<evidence type="ECO:0000313" key="3">
    <source>
        <dbReference type="Proteomes" id="UP000593567"/>
    </source>
</evidence>
<dbReference type="GO" id="GO:0008083">
    <property type="term" value="F:growth factor activity"/>
    <property type="evidence" value="ECO:0007669"/>
    <property type="project" value="InterPro"/>
</dbReference>
<organism evidence="2 3">
    <name type="scientific">Bugula neritina</name>
    <name type="common">Brown bryozoan</name>
    <name type="synonym">Sertularia neritina</name>
    <dbReference type="NCBI Taxonomy" id="10212"/>
    <lineage>
        <taxon>Eukaryota</taxon>
        <taxon>Metazoa</taxon>
        <taxon>Spiralia</taxon>
        <taxon>Lophotrochozoa</taxon>
        <taxon>Bryozoa</taxon>
        <taxon>Gymnolaemata</taxon>
        <taxon>Cheilostomatida</taxon>
        <taxon>Flustrina</taxon>
        <taxon>Buguloidea</taxon>
        <taxon>Bugulidae</taxon>
        <taxon>Bugula</taxon>
    </lineage>
</organism>
<keyword evidence="3" id="KW-1185">Reference proteome</keyword>
<dbReference type="Pfam" id="PF00167">
    <property type="entry name" value="FGF"/>
    <property type="match status" value="1"/>
</dbReference>
<dbReference type="OrthoDB" id="5988014at2759"/>
<comment type="caution">
    <text evidence="2">The sequence shown here is derived from an EMBL/GenBank/DDBJ whole genome shotgun (WGS) entry which is preliminary data.</text>
</comment>
<dbReference type="Gene3D" id="2.80.10.50">
    <property type="match status" value="1"/>
</dbReference>
<protein>
    <submittedName>
        <fullName evidence="2">FGF18</fullName>
    </submittedName>
</protein>
<dbReference type="SUPFAM" id="SSF50353">
    <property type="entry name" value="Cytokine"/>
    <property type="match status" value="1"/>
</dbReference>